<proteinExistence type="predicted"/>
<evidence type="ECO:0000313" key="2">
    <source>
        <dbReference type="EMBL" id="EGA69367.1"/>
    </source>
</evidence>
<gene>
    <name evidence="2" type="ORF">VISI1226_02947</name>
</gene>
<accession>E8M9K0</accession>
<dbReference type="Proteomes" id="UP000006228">
    <property type="component" value="Unassembled WGS sequence"/>
</dbReference>
<keyword evidence="2" id="KW-0449">Lipoprotein</keyword>
<comment type="caution">
    <text evidence="2">The sequence shown here is derived from an EMBL/GenBank/DDBJ whole genome shotgun (WGS) entry which is preliminary data.</text>
</comment>
<feature type="signal peptide" evidence="1">
    <location>
        <begin position="1"/>
        <end position="23"/>
    </location>
</feature>
<dbReference type="Pfam" id="PF13698">
    <property type="entry name" value="DUF4156"/>
    <property type="match status" value="1"/>
</dbReference>
<dbReference type="GeneID" id="95570248"/>
<dbReference type="EMBL" id="AEVT01000084">
    <property type="protein sequence ID" value="EGA69367.1"/>
    <property type="molecule type" value="Genomic_DNA"/>
</dbReference>
<protein>
    <submittedName>
        <fullName evidence="2">Putative outer membrane lipoprotein</fullName>
    </submittedName>
</protein>
<evidence type="ECO:0000256" key="1">
    <source>
        <dbReference type="SAM" id="SignalP"/>
    </source>
</evidence>
<dbReference type="PROSITE" id="PS51257">
    <property type="entry name" value="PROKAR_LIPOPROTEIN"/>
    <property type="match status" value="1"/>
</dbReference>
<dbReference type="RefSeq" id="WP_008078657.1">
    <property type="nucleotide sequence ID" value="NZ_AEVT01000084.1"/>
</dbReference>
<sequence>MLAKYNKHISKAGITLVSLGLLAGCVSPATSLDESAKNVHLRMDAGFDANECHWLGEVTGSEGHWFSYLFFANDLLVQGAMNDIKNRAKQLGANTVYIVAPQDFTTSFTIMGSAYRCD</sequence>
<dbReference type="OrthoDB" id="6265533at2"/>
<reference evidence="2 3" key="1">
    <citation type="journal article" date="2012" name="Int. J. Syst. Evol. Microbiol.">
        <title>Vibrio caribbeanicus sp. nov., isolated from the marine sponge Scleritoderma cyanea.</title>
        <authorList>
            <person name="Hoffmann M."/>
            <person name="Monday S.R."/>
            <person name="Allard M.W."/>
            <person name="Strain E.A."/>
            <person name="Whittaker P."/>
            <person name="Naum M."/>
            <person name="McCarthy P.J."/>
            <person name="Lopez J.V."/>
            <person name="Fischer M."/>
            <person name="Brown E.W."/>
        </authorList>
    </citation>
    <scope>NUCLEOTIDE SEQUENCE [LARGE SCALE GENOMIC DNA]</scope>
    <source>
        <strain evidence="3">DSMZ 21326</strain>
    </source>
</reference>
<organism evidence="2 3">
    <name type="scientific">Vibrio sinaloensis DSM 21326</name>
    <dbReference type="NCBI Taxonomy" id="945550"/>
    <lineage>
        <taxon>Bacteria</taxon>
        <taxon>Pseudomonadati</taxon>
        <taxon>Pseudomonadota</taxon>
        <taxon>Gammaproteobacteria</taxon>
        <taxon>Vibrionales</taxon>
        <taxon>Vibrionaceae</taxon>
        <taxon>Vibrio</taxon>
        <taxon>Vibrio oreintalis group</taxon>
    </lineage>
</organism>
<evidence type="ECO:0000313" key="3">
    <source>
        <dbReference type="Proteomes" id="UP000006228"/>
    </source>
</evidence>
<name>E8M9K0_PHOS4</name>
<dbReference type="eggNOG" id="ENOG5032E3Y">
    <property type="taxonomic scope" value="Bacteria"/>
</dbReference>
<feature type="chain" id="PRO_5003224855" evidence="1">
    <location>
        <begin position="24"/>
        <end position="118"/>
    </location>
</feature>
<dbReference type="InterPro" id="IPR025294">
    <property type="entry name" value="DUF4156"/>
</dbReference>
<keyword evidence="1" id="KW-0732">Signal</keyword>
<dbReference type="AlphaFoldDB" id="E8M9K0"/>